<dbReference type="PROSITE" id="PS00329">
    <property type="entry name" value="HSP70_2"/>
    <property type="match status" value="1"/>
</dbReference>
<organism evidence="5 6">
    <name type="scientific">Penaeus vannamei</name>
    <name type="common">Whiteleg shrimp</name>
    <name type="synonym">Litopenaeus vannamei</name>
    <dbReference type="NCBI Taxonomy" id="6689"/>
    <lineage>
        <taxon>Eukaryota</taxon>
        <taxon>Metazoa</taxon>
        <taxon>Ecdysozoa</taxon>
        <taxon>Arthropoda</taxon>
        <taxon>Crustacea</taxon>
        <taxon>Multicrustacea</taxon>
        <taxon>Malacostraca</taxon>
        <taxon>Eumalacostraca</taxon>
        <taxon>Eucarida</taxon>
        <taxon>Decapoda</taxon>
        <taxon>Dendrobranchiata</taxon>
        <taxon>Penaeoidea</taxon>
        <taxon>Penaeidae</taxon>
        <taxon>Penaeus</taxon>
    </lineage>
</organism>
<reference evidence="5 6" key="1">
    <citation type="submission" date="2018-04" db="EMBL/GenBank/DDBJ databases">
        <authorList>
            <person name="Zhang X."/>
            <person name="Yuan J."/>
            <person name="Li F."/>
            <person name="Xiang J."/>
        </authorList>
    </citation>
    <scope>NUCLEOTIDE SEQUENCE [LARGE SCALE GENOMIC DNA]</scope>
    <source>
        <tissue evidence="5">Muscle</tissue>
    </source>
</reference>
<name>A0A423TS73_PENVA</name>
<dbReference type="InterPro" id="IPR013126">
    <property type="entry name" value="Hsp_70_fam"/>
</dbReference>
<proteinExistence type="inferred from homology"/>
<dbReference type="PRINTS" id="PR00301">
    <property type="entry name" value="HEATSHOCK70"/>
</dbReference>
<dbReference type="PANTHER" id="PTHR19375">
    <property type="entry name" value="HEAT SHOCK PROTEIN 70KDA"/>
    <property type="match status" value="1"/>
</dbReference>
<keyword evidence="5" id="KW-0346">Stress response</keyword>
<dbReference type="AlphaFoldDB" id="A0A423TS73"/>
<dbReference type="SUPFAM" id="SSF100934">
    <property type="entry name" value="Heat shock protein 70kD (HSP70), C-terminal subdomain"/>
    <property type="match status" value="1"/>
</dbReference>
<dbReference type="GO" id="GO:0140662">
    <property type="term" value="F:ATP-dependent protein folding chaperone"/>
    <property type="evidence" value="ECO:0007669"/>
    <property type="project" value="InterPro"/>
</dbReference>
<dbReference type="SUPFAM" id="SSF53067">
    <property type="entry name" value="Actin-like ATPase domain"/>
    <property type="match status" value="2"/>
</dbReference>
<dbReference type="Gene3D" id="3.90.640.10">
    <property type="entry name" value="Actin, Chain A, domain 4"/>
    <property type="match status" value="1"/>
</dbReference>
<evidence type="ECO:0000256" key="2">
    <source>
        <dbReference type="ARBA" id="ARBA00022741"/>
    </source>
</evidence>
<evidence type="ECO:0000313" key="6">
    <source>
        <dbReference type="Proteomes" id="UP000283509"/>
    </source>
</evidence>
<dbReference type="InterPro" id="IPR043129">
    <property type="entry name" value="ATPase_NBD"/>
</dbReference>
<keyword evidence="2 4" id="KW-0547">Nucleotide-binding</keyword>
<dbReference type="Gene3D" id="2.60.34.10">
    <property type="entry name" value="Substrate Binding Domain Of DNAk, Chain A, domain 1"/>
    <property type="match status" value="1"/>
</dbReference>
<dbReference type="InterPro" id="IPR018181">
    <property type="entry name" value="Heat_shock_70_CS"/>
</dbReference>
<sequence>MYSSVGVFRDGQVEVVPNERGNRATPSFVAFTADGRRLIGEAALEQLPDNPANTLFNVKRILGRAWDDKFVQNDLQFADYTLVQRGRKPLFSVSTPAANLTLTPEEVAAMVLAKMKEVAEAYLGHGVSQAVVSVPAFFNDAQRQATKDAAAIAGLTVREILNEPTAAAIAYGIRKDVTRANVLVLDVGGGTFDASVLRINDGVYQVAATGGNTSLGGEDFNQRIVEYFIELFKRSQKLDFKGDTVTIQRIRPHIEKAKRSLSFGNYVWVEVPSLVMDTDFTEPFYRLEFEDISRDLLQSVVATVESVLDDSGLQRSEIDDILLVGGSTRIPLLQKMLSEALGGKEYCRGLNPDETVAYGAAAHAAVLAGKDISNIVVVDVNPLTLGIETNDAVMSPMIRRNSAIPAKKSQIFSTVVDNQEMITFKVFEGERPLTKDNHFLGEFTLRLQPAPRGVPQIEVTFEVNTDGLLRISALDTGTGRREELTITNDDKRLSKEDIERMVRTSQDLVDEDTKLHDWLNSRNNFEFYAYQVKGRIFKEGAALFEDEKNAAERAIEEKLRWLQDHPDAAIDEVLTQRRELEKVVEPIVAKIAKKDEL</sequence>
<dbReference type="EMBL" id="QCYY01001259">
    <property type="protein sequence ID" value="ROT79314.1"/>
    <property type="molecule type" value="Genomic_DNA"/>
</dbReference>
<dbReference type="InterPro" id="IPR029047">
    <property type="entry name" value="HSP70_peptide-bd_sf"/>
</dbReference>
<keyword evidence="3 4" id="KW-0067">ATP-binding</keyword>
<dbReference type="InterPro" id="IPR029048">
    <property type="entry name" value="HSP70_C_sf"/>
</dbReference>
<dbReference type="FunFam" id="2.60.34.10:FF:000012">
    <property type="entry name" value="Heat shock 70 kDa protein"/>
    <property type="match status" value="1"/>
</dbReference>
<evidence type="ECO:0000256" key="4">
    <source>
        <dbReference type="RuleBase" id="RU003322"/>
    </source>
</evidence>
<dbReference type="Proteomes" id="UP000283509">
    <property type="component" value="Unassembled WGS sequence"/>
</dbReference>
<evidence type="ECO:0000313" key="5">
    <source>
        <dbReference type="EMBL" id="ROT79314.1"/>
    </source>
</evidence>
<dbReference type="SUPFAM" id="SSF100920">
    <property type="entry name" value="Heat shock protein 70kD (HSP70), peptide-binding domain"/>
    <property type="match status" value="1"/>
</dbReference>
<dbReference type="STRING" id="6689.A0A423TS73"/>
<dbReference type="OrthoDB" id="6340603at2759"/>
<dbReference type="GO" id="GO:0005524">
    <property type="term" value="F:ATP binding"/>
    <property type="evidence" value="ECO:0007669"/>
    <property type="project" value="UniProtKB-KW"/>
</dbReference>
<dbReference type="Gene3D" id="1.20.1270.10">
    <property type="match status" value="1"/>
</dbReference>
<keyword evidence="6" id="KW-1185">Reference proteome</keyword>
<comment type="similarity">
    <text evidence="1 4">Belongs to the heat shock protein 70 family.</text>
</comment>
<evidence type="ECO:0000256" key="1">
    <source>
        <dbReference type="ARBA" id="ARBA00007381"/>
    </source>
</evidence>
<dbReference type="Pfam" id="PF00012">
    <property type="entry name" value="HSP70"/>
    <property type="match status" value="1"/>
</dbReference>
<gene>
    <name evidence="5" type="ORF">C7M84_001962</name>
</gene>
<dbReference type="PROSITE" id="PS01036">
    <property type="entry name" value="HSP70_3"/>
    <property type="match status" value="1"/>
</dbReference>
<reference evidence="5 6" key="2">
    <citation type="submission" date="2019-01" db="EMBL/GenBank/DDBJ databases">
        <title>The decoding of complex shrimp genome reveals the adaptation for benthos swimmer, frequently molting mechanism and breeding impact on genome.</title>
        <authorList>
            <person name="Sun Y."/>
            <person name="Gao Y."/>
            <person name="Yu Y."/>
        </authorList>
    </citation>
    <scope>NUCLEOTIDE SEQUENCE [LARGE SCALE GENOMIC DNA]</scope>
    <source>
        <tissue evidence="5">Muscle</tissue>
    </source>
</reference>
<evidence type="ECO:0000256" key="3">
    <source>
        <dbReference type="ARBA" id="ARBA00022840"/>
    </source>
</evidence>
<comment type="caution">
    <text evidence="5">The sequence shown here is derived from an EMBL/GenBank/DDBJ whole genome shotgun (WGS) entry which is preliminary data.</text>
</comment>
<dbReference type="FunFam" id="3.90.640.10:FF:000003">
    <property type="entry name" value="Molecular chaperone DnaK"/>
    <property type="match status" value="1"/>
</dbReference>
<accession>A0A423TS73</accession>
<protein>
    <submittedName>
        <fullName evidence="5">Heat shock protein cognate 3</fullName>
    </submittedName>
</protein>
<dbReference type="Gene3D" id="3.30.420.40">
    <property type="match status" value="2"/>
</dbReference>